<evidence type="ECO:0000313" key="2">
    <source>
        <dbReference type="EMBL" id="MDP9822759.1"/>
    </source>
</evidence>
<reference evidence="2 3" key="1">
    <citation type="submission" date="2023-07" db="EMBL/GenBank/DDBJ databases">
        <title>Sequencing the genomes of 1000 actinobacteria strains.</title>
        <authorList>
            <person name="Klenk H.-P."/>
        </authorList>
    </citation>
    <scope>NUCLEOTIDE SEQUENCE [LARGE SCALE GENOMIC DNA]</scope>
    <source>
        <strain evidence="2 3">GD13</strain>
    </source>
</reference>
<gene>
    <name evidence="2" type="ORF">J2S59_002568</name>
</gene>
<sequence length="184" mass="20049">MTSSQADVVDLLVQQHGHIRGLFNAVDSADDVVARQQAFEQLRRYLAVHETAEELITHPRARMADGGNPVVDARLHEETEAKKMLADLDGMKVDDPDFPVKFEALRDAVVAHAEAEEREEFPLLRADNDAKMLERMAAAVLAVEKIAPTHPHPSVGSSATTNLMAGPLASVLDRTRDAVRAALG</sequence>
<protein>
    <submittedName>
        <fullName evidence="2">Hemerythrin superfamily protein</fullName>
    </submittedName>
</protein>
<keyword evidence="3" id="KW-1185">Reference proteome</keyword>
<dbReference type="EMBL" id="JAUSQM010000001">
    <property type="protein sequence ID" value="MDP9822759.1"/>
    <property type="molecule type" value="Genomic_DNA"/>
</dbReference>
<dbReference type="Proteomes" id="UP001240447">
    <property type="component" value="Unassembled WGS sequence"/>
</dbReference>
<proteinExistence type="predicted"/>
<name>A0ABT9NQQ4_9ACTN</name>
<organism evidence="2 3">
    <name type="scientific">Nocardioides massiliensis</name>
    <dbReference type="NCBI Taxonomy" id="1325935"/>
    <lineage>
        <taxon>Bacteria</taxon>
        <taxon>Bacillati</taxon>
        <taxon>Actinomycetota</taxon>
        <taxon>Actinomycetes</taxon>
        <taxon>Propionibacteriales</taxon>
        <taxon>Nocardioidaceae</taxon>
        <taxon>Nocardioides</taxon>
    </lineage>
</organism>
<dbReference type="Gene3D" id="1.20.120.520">
    <property type="entry name" value="nmb1532 protein domain like"/>
    <property type="match status" value="1"/>
</dbReference>
<accession>A0ABT9NQQ4</accession>
<evidence type="ECO:0000313" key="3">
    <source>
        <dbReference type="Proteomes" id="UP001240447"/>
    </source>
</evidence>
<dbReference type="PANTHER" id="PTHR35585">
    <property type="entry name" value="HHE DOMAIN PROTEIN (AFU_ORTHOLOGUE AFUA_4G00730)"/>
    <property type="match status" value="1"/>
</dbReference>
<dbReference type="RefSeq" id="WP_068117095.1">
    <property type="nucleotide sequence ID" value="NZ_CCXJ01000066.1"/>
</dbReference>
<dbReference type="PANTHER" id="PTHR35585:SF1">
    <property type="entry name" value="HHE DOMAIN PROTEIN (AFU_ORTHOLOGUE AFUA_4G00730)"/>
    <property type="match status" value="1"/>
</dbReference>
<comment type="caution">
    <text evidence="2">The sequence shown here is derived from an EMBL/GenBank/DDBJ whole genome shotgun (WGS) entry which is preliminary data.</text>
</comment>
<feature type="domain" description="Hemerythrin-like" evidence="1">
    <location>
        <begin position="8"/>
        <end position="124"/>
    </location>
</feature>
<dbReference type="Pfam" id="PF01814">
    <property type="entry name" value="Hemerythrin"/>
    <property type="match status" value="1"/>
</dbReference>
<dbReference type="InterPro" id="IPR012312">
    <property type="entry name" value="Hemerythrin-like"/>
</dbReference>
<evidence type="ECO:0000259" key="1">
    <source>
        <dbReference type="Pfam" id="PF01814"/>
    </source>
</evidence>